<organism evidence="1 2">
    <name type="scientific">Camellia lanceoleosa</name>
    <dbReference type="NCBI Taxonomy" id="1840588"/>
    <lineage>
        <taxon>Eukaryota</taxon>
        <taxon>Viridiplantae</taxon>
        <taxon>Streptophyta</taxon>
        <taxon>Embryophyta</taxon>
        <taxon>Tracheophyta</taxon>
        <taxon>Spermatophyta</taxon>
        <taxon>Magnoliopsida</taxon>
        <taxon>eudicotyledons</taxon>
        <taxon>Gunneridae</taxon>
        <taxon>Pentapetalae</taxon>
        <taxon>asterids</taxon>
        <taxon>Ericales</taxon>
        <taxon>Theaceae</taxon>
        <taxon>Camellia</taxon>
    </lineage>
</organism>
<keyword evidence="2" id="KW-1185">Reference proteome</keyword>
<protein>
    <submittedName>
        <fullName evidence="1">Uncharacterized protein</fullName>
    </submittedName>
</protein>
<dbReference type="EMBL" id="CM045770">
    <property type="protein sequence ID" value="KAI7991185.1"/>
    <property type="molecule type" value="Genomic_DNA"/>
</dbReference>
<name>A0ACC0FRA5_9ERIC</name>
<sequence>MSELVARTGRHHQRYHAGFRLIAGCIPFKYINSVEINRHSSENVVEVLMINSTSGPGLLFPKGGWENDETVEEAAQREALEEAGVQGDLPVRGWIITFSFTLFTVCHFGNIINLSKNVVAKNATKSLWEVSKTKS</sequence>
<proteinExistence type="predicted"/>
<evidence type="ECO:0000313" key="1">
    <source>
        <dbReference type="EMBL" id="KAI7991185.1"/>
    </source>
</evidence>
<comment type="caution">
    <text evidence="1">The sequence shown here is derived from an EMBL/GenBank/DDBJ whole genome shotgun (WGS) entry which is preliminary data.</text>
</comment>
<accession>A0ACC0FRA5</accession>
<dbReference type="Proteomes" id="UP001060215">
    <property type="component" value="Chromosome 13"/>
</dbReference>
<gene>
    <name evidence="1" type="ORF">LOK49_LG12G02521</name>
</gene>
<evidence type="ECO:0000313" key="2">
    <source>
        <dbReference type="Proteomes" id="UP001060215"/>
    </source>
</evidence>
<reference evidence="1 2" key="1">
    <citation type="journal article" date="2022" name="Plant J.">
        <title>Chromosome-level genome of Camellia lanceoleosa provides a valuable resource for understanding genome evolution and self-incompatibility.</title>
        <authorList>
            <person name="Gong W."/>
            <person name="Xiao S."/>
            <person name="Wang L."/>
            <person name="Liao Z."/>
            <person name="Chang Y."/>
            <person name="Mo W."/>
            <person name="Hu G."/>
            <person name="Li W."/>
            <person name="Zhao G."/>
            <person name="Zhu H."/>
            <person name="Hu X."/>
            <person name="Ji K."/>
            <person name="Xiang X."/>
            <person name="Song Q."/>
            <person name="Yuan D."/>
            <person name="Jin S."/>
            <person name="Zhang L."/>
        </authorList>
    </citation>
    <scope>NUCLEOTIDE SEQUENCE [LARGE SCALE GENOMIC DNA]</scope>
    <source>
        <strain evidence="1">SQ_2022a</strain>
    </source>
</reference>